<proteinExistence type="predicted"/>
<comment type="caution">
    <text evidence="1">The sequence shown here is derived from an EMBL/GenBank/DDBJ whole genome shotgun (WGS) entry which is preliminary data.</text>
</comment>
<reference evidence="1" key="1">
    <citation type="journal article" date="2014" name="Int. J. Syst. Evol. Microbiol.">
        <title>Complete genome sequence of Corynebacterium casei LMG S-19264T (=DSM 44701T), isolated from a smear-ripened cheese.</title>
        <authorList>
            <consortium name="US DOE Joint Genome Institute (JGI-PGF)"/>
            <person name="Walter F."/>
            <person name="Albersmeier A."/>
            <person name="Kalinowski J."/>
            <person name="Ruckert C."/>
        </authorList>
    </citation>
    <scope>NUCLEOTIDE SEQUENCE</scope>
    <source>
        <strain evidence="1">CGMCC 4.7201</strain>
    </source>
</reference>
<dbReference type="AlphaFoldDB" id="A0A918DZ17"/>
<dbReference type="EMBL" id="BMMS01000014">
    <property type="protein sequence ID" value="GGO90096.1"/>
    <property type="molecule type" value="Genomic_DNA"/>
</dbReference>
<evidence type="ECO:0000313" key="1">
    <source>
        <dbReference type="EMBL" id="GGO90096.1"/>
    </source>
</evidence>
<name>A0A918DZ17_9ACTN</name>
<reference evidence="1" key="2">
    <citation type="submission" date="2020-09" db="EMBL/GenBank/DDBJ databases">
        <authorList>
            <person name="Sun Q."/>
            <person name="Zhou Y."/>
        </authorList>
    </citation>
    <scope>NUCLEOTIDE SEQUENCE</scope>
    <source>
        <strain evidence="1">CGMCC 4.7201</strain>
    </source>
</reference>
<protein>
    <submittedName>
        <fullName evidence="1">Uncharacterized protein</fullName>
    </submittedName>
</protein>
<organism evidence="1 2">
    <name type="scientific">Wenjunlia tyrosinilytica</name>
    <dbReference type="NCBI Taxonomy" id="1544741"/>
    <lineage>
        <taxon>Bacteria</taxon>
        <taxon>Bacillati</taxon>
        <taxon>Actinomycetota</taxon>
        <taxon>Actinomycetes</taxon>
        <taxon>Kitasatosporales</taxon>
        <taxon>Streptomycetaceae</taxon>
        <taxon>Wenjunlia</taxon>
    </lineage>
</organism>
<evidence type="ECO:0000313" key="2">
    <source>
        <dbReference type="Proteomes" id="UP000641932"/>
    </source>
</evidence>
<gene>
    <name evidence="1" type="ORF">GCM10012280_34830</name>
</gene>
<keyword evidence="2" id="KW-1185">Reference proteome</keyword>
<sequence length="65" mass="7795">MILTWEKLRPFVEAQRATYAPTGADPQRWQIYYENLYLLIQETPPVEARSSERNWRVRESNRATP</sequence>
<accession>A0A918DZ17</accession>
<dbReference type="Proteomes" id="UP000641932">
    <property type="component" value="Unassembled WGS sequence"/>
</dbReference>